<evidence type="ECO:0000259" key="3">
    <source>
        <dbReference type="Pfam" id="PF20434"/>
    </source>
</evidence>
<evidence type="ECO:0000256" key="1">
    <source>
        <dbReference type="ARBA" id="ARBA00022801"/>
    </source>
</evidence>
<dbReference type="InterPro" id="IPR049492">
    <property type="entry name" value="BD-FAE-like_dom"/>
</dbReference>
<accession>A0ABQ8F320</accession>
<dbReference type="PANTHER" id="PTHR48081">
    <property type="entry name" value="AB HYDROLASE SUPERFAMILY PROTEIN C4A8.06C"/>
    <property type="match status" value="1"/>
</dbReference>
<sequence length="473" mass="53477">MTVDNASSSKLRSGLHKAVSPVKSCLNSIINSCCMHSKDFRISRLHSLGLSISLLYVSINPHQFIPLALLHLISPFFISWILYLMNAQKDNPKRLRVMGIPLPYIPLDPIRVLRINSIFWDTIESYFTGPYPEIAFRLYQNRRRLQKRLHQKGSKFPIDIDFGGRNKVKLDIYTDVPDRFLKTPSVHGPLTGAKVIIFIYGGGWCTGDKSLYTLLGTTLNAKGYIVVIPNYSLWPTGSIDDMVFDVHTAIEWTFNNISSYGGDVDNISIMAHSAGAHLSVLTMIHNSIRLSQARRDSKIKCSDPSDTLSCDSMSTESSDVMHRVHGMIMISGPYDLADHVVFESSRGVDELSCLERLFYHDKKQLDDASPTQLVPACLNYIDSDEFSKNFPVNWLIIHGENDPVVPFSSSYKLYEALCKTEIDHIVLKSYTDTDHARIIFDLMVPDSCSDSDFGVELADFFQRCHRIRQHKGT</sequence>
<proteinExistence type="predicted"/>
<dbReference type="Pfam" id="PF20434">
    <property type="entry name" value="BD-FAE"/>
    <property type="match status" value="1"/>
</dbReference>
<dbReference type="InterPro" id="IPR029058">
    <property type="entry name" value="AB_hydrolase_fold"/>
</dbReference>
<dbReference type="InterPro" id="IPR050300">
    <property type="entry name" value="GDXG_lipolytic_enzyme"/>
</dbReference>
<organism evidence="4 5">
    <name type="scientific">Batrachochytrium salamandrivorans</name>
    <dbReference type="NCBI Taxonomy" id="1357716"/>
    <lineage>
        <taxon>Eukaryota</taxon>
        <taxon>Fungi</taxon>
        <taxon>Fungi incertae sedis</taxon>
        <taxon>Chytridiomycota</taxon>
        <taxon>Chytridiomycota incertae sedis</taxon>
        <taxon>Chytridiomycetes</taxon>
        <taxon>Rhizophydiales</taxon>
        <taxon>Rhizophydiales incertae sedis</taxon>
        <taxon>Batrachochytrium</taxon>
    </lineage>
</organism>
<dbReference type="Proteomes" id="UP001648503">
    <property type="component" value="Unassembled WGS sequence"/>
</dbReference>
<dbReference type="EMBL" id="JAFCIX010000441">
    <property type="protein sequence ID" value="KAH6589754.1"/>
    <property type="molecule type" value="Genomic_DNA"/>
</dbReference>
<keyword evidence="2" id="KW-0472">Membrane</keyword>
<dbReference type="Gene3D" id="3.40.50.1820">
    <property type="entry name" value="alpha/beta hydrolase"/>
    <property type="match status" value="1"/>
</dbReference>
<keyword evidence="1" id="KW-0378">Hydrolase</keyword>
<evidence type="ECO:0000313" key="5">
    <source>
        <dbReference type="Proteomes" id="UP001648503"/>
    </source>
</evidence>
<reference evidence="4 5" key="1">
    <citation type="submission" date="2021-02" db="EMBL/GenBank/DDBJ databases">
        <title>Variation within the Batrachochytrium salamandrivorans European outbreak.</title>
        <authorList>
            <person name="Kelly M."/>
            <person name="Pasmans F."/>
            <person name="Shea T.P."/>
            <person name="Munoz J.F."/>
            <person name="Carranza S."/>
            <person name="Cuomo C.A."/>
            <person name="Martel A."/>
        </authorList>
    </citation>
    <scope>NUCLEOTIDE SEQUENCE [LARGE SCALE GENOMIC DNA]</scope>
    <source>
        <strain evidence="4 5">AMFP18/2</strain>
    </source>
</reference>
<dbReference type="SUPFAM" id="SSF53474">
    <property type="entry name" value="alpha/beta-Hydrolases"/>
    <property type="match status" value="1"/>
</dbReference>
<comment type="caution">
    <text evidence="4">The sequence shown here is derived from an EMBL/GenBank/DDBJ whole genome shotgun (WGS) entry which is preliminary data.</text>
</comment>
<evidence type="ECO:0000256" key="2">
    <source>
        <dbReference type="SAM" id="Phobius"/>
    </source>
</evidence>
<keyword evidence="2" id="KW-0812">Transmembrane</keyword>
<protein>
    <recommendedName>
        <fullName evidence="3">BD-FAE-like domain-containing protein</fullName>
    </recommendedName>
</protein>
<feature type="domain" description="BD-FAE-like" evidence="3">
    <location>
        <begin position="193"/>
        <end position="417"/>
    </location>
</feature>
<gene>
    <name evidence="4" type="ORF">BASA50_009846</name>
</gene>
<keyword evidence="2" id="KW-1133">Transmembrane helix</keyword>
<feature type="transmembrane region" description="Helical" evidence="2">
    <location>
        <begin position="65"/>
        <end position="85"/>
    </location>
</feature>
<evidence type="ECO:0000313" key="4">
    <source>
        <dbReference type="EMBL" id="KAH6589754.1"/>
    </source>
</evidence>
<dbReference type="PANTHER" id="PTHR48081:SF33">
    <property type="entry name" value="KYNURENINE FORMAMIDASE"/>
    <property type="match status" value="1"/>
</dbReference>
<name>A0ABQ8F320_9FUNG</name>
<keyword evidence="5" id="KW-1185">Reference proteome</keyword>